<protein>
    <recommendedName>
        <fullName evidence="3">Phage major capsid protein, HK97 family</fullName>
    </recommendedName>
</protein>
<organism evidence="1 2">
    <name type="scientific">Selenomonas ruminantium subsp. lactilytica (strain NBRC 103574 / TAM6421)</name>
    <dbReference type="NCBI Taxonomy" id="927704"/>
    <lineage>
        <taxon>Bacteria</taxon>
        <taxon>Bacillati</taxon>
        <taxon>Bacillota</taxon>
        <taxon>Negativicutes</taxon>
        <taxon>Selenomonadales</taxon>
        <taxon>Selenomonadaceae</taxon>
        <taxon>Selenomonas</taxon>
    </lineage>
</organism>
<evidence type="ECO:0008006" key="3">
    <source>
        <dbReference type="Google" id="ProtNLM"/>
    </source>
</evidence>
<keyword evidence="1" id="KW-0614">Plasmid</keyword>
<dbReference type="KEGG" id="sri:SELR_pSRC400280"/>
<dbReference type="OrthoDB" id="9134790at2"/>
<dbReference type="Proteomes" id="UP000007887">
    <property type="component" value="Plasmid pSRC4"/>
</dbReference>
<reference evidence="1 2" key="1">
    <citation type="submission" date="2011-10" db="EMBL/GenBank/DDBJ databases">
        <title>Whole genome sequence of Selenomonas ruminantium subsp. lactilytica TAM6421.</title>
        <authorList>
            <person name="Oguchi A."/>
            <person name="Ankai A."/>
            <person name="Kaneko J."/>
            <person name="Yamada-Narita S."/>
            <person name="Fukui S."/>
            <person name="Takahashi M."/>
            <person name="Onodera T."/>
            <person name="Kojima S."/>
            <person name="Fushimi T."/>
            <person name="Abe N."/>
            <person name="Kamio Y."/>
            <person name="Yamazaki S."/>
            <person name="Fujita N."/>
        </authorList>
    </citation>
    <scope>NUCLEOTIDE SEQUENCE [LARGE SCALE GENOMIC DNA]</scope>
    <source>
        <strain evidence="2">NBRC 103574 / TAM6421</strain>
        <plasmid evidence="1 2">pSRC4</plasmid>
    </source>
</reference>
<dbReference type="AlphaFoldDB" id="I0GV92"/>
<dbReference type="RefSeq" id="WP_014425979.1">
    <property type="nucleotide sequence ID" value="NC_017069.1"/>
</dbReference>
<accession>I0GV92</accession>
<dbReference type="EMBL" id="AP012294">
    <property type="protein sequence ID" value="BAL84679.1"/>
    <property type="molecule type" value="Genomic_DNA"/>
</dbReference>
<name>I0GV92_SELRL</name>
<gene>
    <name evidence="1" type="ordered locus">SELR_pSRC400280</name>
</gene>
<geneLocation type="plasmid" evidence="1 2">
    <name>pSRC4</name>
</geneLocation>
<evidence type="ECO:0000313" key="2">
    <source>
        <dbReference type="Proteomes" id="UP000007887"/>
    </source>
</evidence>
<proteinExistence type="predicted"/>
<evidence type="ECO:0000313" key="1">
    <source>
        <dbReference type="EMBL" id="BAL84679.1"/>
    </source>
</evidence>
<sequence length="333" mass="37115">MERLFNGVSRQMSFGAVTADYIGTGAIHVPVFDKPILDNTRKRGVLLQRVPVKAATGHPTRYFEKEPHDSKHQFINPRNIDHNLDTTLDYTEKSALVRGLVDGITFSKFDREVYYDSQGAGFGDLQADALNEMVTDMLDAQDRAVWTGNATDLMDTKNPEYCSVLTQVKKKGTIAKDSRIVLGIIQNVAELMYNKKYNVRPSAIYMNPLDKALLDEQEMLEKDKLKTFTMEVVPGIKVDAIMTAAGILPIICDIYCPVGKILVVDEKQLERRYVASAAPRVYQLGTEKDLATRFIAVLFDTFIVKAGEYGHKVITIEGRTEETVTPAQAAAGN</sequence>
<dbReference type="HOGENOM" id="CLU_786820_0_0_9"/>
<dbReference type="PATRIC" id="fig|927704.6.peg.3443"/>